<accession>A0A7V3RFD5</accession>
<evidence type="ECO:0000256" key="2">
    <source>
        <dbReference type="ARBA" id="ARBA00023125"/>
    </source>
</evidence>
<dbReference type="InterPro" id="IPR018490">
    <property type="entry name" value="cNMP-bd_dom_sf"/>
</dbReference>
<dbReference type="InterPro" id="IPR036390">
    <property type="entry name" value="WH_DNA-bd_sf"/>
</dbReference>
<comment type="caution">
    <text evidence="6">The sequence shown here is derived from an EMBL/GenBank/DDBJ whole genome shotgun (WGS) entry which is preliminary data.</text>
</comment>
<keyword evidence="2" id="KW-0238">DNA-binding</keyword>
<feature type="domain" description="Cyclic nucleotide-binding" evidence="4">
    <location>
        <begin position="18"/>
        <end position="139"/>
    </location>
</feature>
<dbReference type="GO" id="GO:0005829">
    <property type="term" value="C:cytosol"/>
    <property type="evidence" value="ECO:0007669"/>
    <property type="project" value="TreeGrafter"/>
</dbReference>
<dbReference type="Pfam" id="PF13545">
    <property type="entry name" value="HTH_Crp_2"/>
    <property type="match status" value="1"/>
</dbReference>
<dbReference type="PANTHER" id="PTHR24567:SF26">
    <property type="entry name" value="REGULATORY PROTEIN YEIL"/>
    <property type="match status" value="1"/>
</dbReference>
<dbReference type="CDD" id="cd00038">
    <property type="entry name" value="CAP_ED"/>
    <property type="match status" value="1"/>
</dbReference>
<evidence type="ECO:0000259" key="4">
    <source>
        <dbReference type="PROSITE" id="PS50042"/>
    </source>
</evidence>
<dbReference type="SUPFAM" id="SSF51206">
    <property type="entry name" value="cAMP-binding domain-like"/>
    <property type="match status" value="1"/>
</dbReference>
<evidence type="ECO:0000256" key="1">
    <source>
        <dbReference type="ARBA" id="ARBA00023015"/>
    </source>
</evidence>
<sequence length="235" mass="27131">MGVVFVNIVEKAFHDSEYFKEFDEEMIQQISNISSVRVYDKGAYIFSEGEFGSKVFLTFNGKIKIFKMNSSGKEFVIKILQGGDFFAESLLFDYHPKYPATAQVIEKSDVIEINKSAFEHLLEMNCAIAVQIIKNMSKRLLYLSKRFENLTIGSSITKVSFFIYDLAQSRGIKKNGDILIEIEDKREIMANMLNLSRENFERTLTYLQNEDLIHVSRKNIIVKSIDKLKELAFNI</sequence>
<evidence type="ECO:0000256" key="3">
    <source>
        <dbReference type="ARBA" id="ARBA00023163"/>
    </source>
</evidence>
<dbReference type="InterPro" id="IPR000595">
    <property type="entry name" value="cNMP-bd_dom"/>
</dbReference>
<evidence type="ECO:0000259" key="5">
    <source>
        <dbReference type="PROSITE" id="PS51063"/>
    </source>
</evidence>
<reference evidence="6" key="1">
    <citation type="journal article" date="2020" name="mSystems">
        <title>Genome- and Community-Level Interaction Insights into Carbon Utilization and Element Cycling Functions of Hydrothermarchaeota in Hydrothermal Sediment.</title>
        <authorList>
            <person name="Zhou Z."/>
            <person name="Liu Y."/>
            <person name="Xu W."/>
            <person name="Pan J."/>
            <person name="Luo Z.H."/>
            <person name="Li M."/>
        </authorList>
    </citation>
    <scope>NUCLEOTIDE SEQUENCE [LARGE SCALE GENOMIC DNA]</scope>
    <source>
        <strain evidence="6">SpSt-966</strain>
    </source>
</reference>
<dbReference type="EMBL" id="DTPE01000234">
    <property type="protein sequence ID" value="HGE75643.1"/>
    <property type="molecule type" value="Genomic_DNA"/>
</dbReference>
<dbReference type="AlphaFoldDB" id="A0A7V3RFD5"/>
<protein>
    <submittedName>
        <fullName evidence="6">Crp/Fnr family transcriptional regulator</fullName>
    </submittedName>
</protein>
<evidence type="ECO:0000313" key="6">
    <source>
        <dbReference type="EMBL" id="HGE75643.1"/>
    </source>
</evidence>
<dbReference type="InterPro" id="IPR012318">
    <property type="entry name" value="HTH_CRP"/>
</dbReference>
<proteinExistence type="predicted"/>
<dbReference type="SUPFAM" id="SSF46785">
    <property type="entry name" value="Winged helix' DNA-binding domain"/>
    <property type="match status" value="1"/>
</dbReference>
<dbReference type="Pfam" id="PF00027">
    <property type="entry name" value="cNMP_binding"/>
    <property type="match status" value="1"/>
</dbReference>
<dbReference type="PANTHER" id="PTHR24567">
    <property type="entry name" value="CRP FAMILY TRANSCRIPTIONAL REGULATORY PROTEIN"/>
    <property type="match status" value="1"/>
</dbReference>
<dbReference type="GO" id="GO:0003677">
    <property type="term" value="F:DNA binding"/>
    <property type="evidence" value="ECO:0007669"/>
    <property type="project" value="UniProtKB-KW"/>
</dbReference>
<gene>
    <name evidence="6" type="ORF">ENX73_05915</name>
</gene>
<dbReference type="SMART" id="SM00100">
    <property type="entry name" value="cNMP"/>
    <property type="match status" value="1"/>
</dbReference>
<dbReference type="InterPro" id="IPR014710">
    <property type="entry name" value="RmlC-like_jellyroll"/>
</dbReference>
<dbReference type="Gene3D" id="1.10.10.10">
    <property type="entry name" value="Winged helix-like DNA-binding domain superfamily/Winged helix DNA-binding domain"/>
    <property type="match status" value="1"/>
</dbReference>
<organism evidence="6">
    <name type="scientific">Mesoaciditoga lauensis</name>
    <dbReference type="NCBI Taxonomy" id="1495039"/>
    <lineage>
        <taxon>Bacteria</taxon>
        <taxon>Thermotogati</taxon>
        <taxon>Thermotogota</taxon>
        <taxon>Thermotogae</taxon>
        <taxon>Mesoaciditogales</taxon>
        <taxon>Mesoaciditogaceae</taxon>
        <taxon>Mesoaciditoga</taxon>
    </lineage>
</organism>
<dbReference type="Gene3D" id="2.60.120.10">
    <property type="entry name" value="Jelly Rolls"/>
    <property type="match status" value="1"/>
</dbReference>
<dbReference type="PROSITE" id="PS50042">
    <property type="entry name" value="CNMP_BINDING_3"/>
    <property type="match status" value="1"/>
</dbReference>
<dbReference type="InterPro" id="IPR050397">
    <property type="entry name" value="Env_Response_Regulators"/>
</dbReference>
<dbReference type="PROSITE" id="PS51063">
    <property type="entry name" value="HTH_CRP_2"/>
    <property type="match status" value="1"/>
</dbReference>
<dbReference type="InterPro" id="IPR036388">
    <property type="entry name" value="WH-like_DNA-bd_sf"/>
</dbReference>
<keyword evidence="1" id="KW-0805">Transcription regulation</keyword>
<dbReference type="GO" id="GO:0003700">
    <property type="term" value="F:DNA-binding transcription factor activity"/>
    <property type="evidence" value="ECO:0007669"/>
    <property type="project" value="TreeGrafter"/>
</dbReference>
<feature type="domain" description="HTH crp-type" evidence="5">
    <location>
        <begin position="153"/>
        <end position="226"/>
    </location>
</feature>
<keyword evidence="3" id="KW-0804">Transcription</keyword>
<name>A0A7V3RFD5_9BACT</name>